<accession>A0A1J5SL55</accession>
<dbReference type="CDD" id="cd07067">
    <property type="entry name" value="HP_PGM_like"/>
    <property type="match status" value="1"/>
</dbReference>
<dbReference type="EC" id="3.1.3.3" evidence="1"/>
<reference evidence="1" key="1">
    <citation type="submission" date="2016-10" db="EMBL/GenBank/DDBJ databases">
        <title>Sequence of Gallionella enrichment culture.</title>
        <authorList>
            <person name="Poehlein A."/>
            <person name="Muehling M."/>
            <person name="Daniel R."/>
        </authorList>
    </citation>
    <scope>NUCLEOTIDE SEQUENCE</scope>
</reference>
<proteinExistence type="predicted"/>
<dbReference type="InterPro" id="IPR013078">
    <property type="entry name" value="His_Pase_superF_clade-1"/>
</dbReference>
<name>A0A1J5SL55_9ZZZZ</name>
<dbReference type="SUPFAM" id="SSF53254">
    <property type="entry name" value="Phosphoglycerate mutase-like"/>
    <property type="match status" value="1"/>
</dbReference>
<organism evidence="1">
    <name type="scientific">mine drainage metagenome</name>
    <dbReference type="NCBI Taxonomy" id="410659"/>
    <lineage>
        <taxon>unclassified sequences</taxon>
        <taxon>metagenomes</taxon>
        <taxon>ecological metagenomes</taxon>
    </lineage>
</organism>
<gene>
    <name evidence="1" type="primary">pspA_1</name>
    <name evidence="1" type="ORF">GALL_88080</name>
</gene>
<dbReference type="Pfam" id="PF00300">
    <property type="entry name" value="His_Phos_1"/>
    <property type="match status" value="1"/>
</dbReference>
<comment type="caution">
    <text evidence="1">The sequence shown here is derived from an EMBL/GenBank/DDBJ whole genome shotgun (WGS) entry which is preliminary data.</text>
</comment>
<keyword evidence="1" id="KW-0378">Hydrolase</keyword>
<dbReference type="AlphaFoldDB" id="A0A1J5SL55"/>
<dbReference type="InterPro" id="IPR029033">
    <property type="entry name" value="His_PPase_superfam"/>
</dbReference>
<evidence type="ECO:0000313" key="1">
    <source>
        <dbReference type="EMBL" id="OIR09201.1"/>
    </source>
</evidence>
<dbReference type="GO" id="GO:0016787">
    <property type="term" value="F:hydrolase activity"/>
    <property type="evidence" value="ECO:0007669"/>
    <property type="project" value="UniProtKB-KW"/>
</dbReference>
<sequence>MTRWWWVRHAPVPDPRGRITGQLDLPCDTSDQSCFAALADRLPRGALLVESGLLRCRQTIAALEAAGLALPPALCEPAFLEQDFGRWQGHGWTELAEAKDPDLPAFWREPAAALPPAGESFVQVVGRVGAAMARFNAAHPDRDIIAVAHAGAIRAALAVALDIAPAAALRFAVAPLSLTRLDAMEGGWAVGGVNHEIG</sequence>
<dbReference type="EMBL" id="MLJW01000028">
    <property type="protein sequence ID" value="OIR09201.1"/>
    <property type="molecule type" value="Genomic_DNA"/>
</dbReference>
<dbReference type="Gene3D" id="3.40.50.1240">
    <property type="entry name" value="Phosphoglycerate mutase-like"/>
    <property type="match status" value="1"/>
</dbReference>
<protein>
    <submittedName>
        <fullName evidence="1">Phosphoserine phosphatase 1</fullName>
        <ecNumber evidence="1">3.1.3.3</ecNumber>
    </submittedName>
</protein>
<dbReference type="SMART" id="SM00855">
    <property type="entry name" value="PGAM"/>
    <property type="match status" value="1"/>
</dbReference>